<comment type="domain">
    <text evidence="8">Possesses an unusual extended V-shaped dimeric structure with each monomer consisting of three distinct domains arranged along a curved 'spinal' alpha-helix. The N-terminal catalytic domain specifically recognizes the glutamate moiety of the substrate. The second domain is the NADPH-binding domain, and the third C-terminal domain is responsible for dimerization.</text>
</comment>
<dbReference type="SUPFAM" id="SSF51735">
    <property type="entry name" value="NAD(P)-binding Rossmann-fold domains"/>
    <property type="match status" value="1"/>
</dbReference>
<dbReference type="Proteomes" id="UP000664164">
    <property type="component" value="Unassembled WGS sequence"/>
</dbReference>
<dbReference type="InterPro" id="IPR000343">
    <property type="entry name" value="4pyrrol_synth_GluRdtase"/>
</dbReference>
<dbReference type="PIRSF" id="PIRSF000445">
    <property type="entry name" value="4pyrrol_synth_GluRdtase"/>
    <property type="match status" value="1"/>
</dbReference>
<feature type="domain" description="Glutamyl-tRNA reductase N-terminal" evidence="17">
    <location>
        <begin position="9"/>
        <end position="157"/>
    </location>
</feature>
<feature type="compositionally biased region" description="Basic and acidic residues" evidence="14">
    <location>
        <begin position="429"/>
        <end position="440"/>
    </location>
</feature>
<keyword evidence="19" id="KW-1185">Reference proteome</keyword>
<sequence length="440" mass="45853">MVLFSLVATHADVDLETVAQLSNGSSRLASAAMAGSPIVSGTVVLATCNRFEIYGETSNADDLEAARSALVSQISELSGVSEHLVSRSFSTRTGPEVTKHLFAVSAGLDSAVVGEREIAGQVRRALITAQHEGTASSGLVRLFQAASKTAKDVGAQTALGSRGLSIVSVALDLATDLSDSADWSSKKVVVFGTGAYAGATMSLLRERGCTDISVYSSSGRAEGFVATRGGTALDGDTLPAAVAAADVMIGCSGSETRVEAGELATVRAASPQTLIAIDLALTHDFDPAVGELDGVELLTLESVRLAAPQEQAESLSQASSIVSGAARAFEQERESRSVDSAIVALRRHTMNVLDSEMEKVRARHGCTAAAEEVEFALRRMVKQLLHVPTVRARELAANGQQDDYVAALEALYGIQVEQPATPAPAAECPVDHEELRSDTA</sequence>
<dbReference type="HAMAP" id="MF_00087">
    <property type="entry name" value="Glu_tRNA_reductase"/>
    <property type="match status" value="1"/>
</dbReference>
<dbReference type="InterPro" id="IPR015896">
    <property type="entry name" value="4pyrrol_synth_GluRdtase_dimer"/>
</dbReference>
<keyword evidence="4 8" id="KW-0521">NADP</keyword>
<proteinExistence type="inferred from homology"/>
<feature type="binding site" evidence="8 10">
    <location>
        <begin position="47"/>
        <end position="50"/>
    </location>
    <ligand>
        <name>substrate</name>
    </ligand>
</feature>
<comment type="pathway">
    <text evidence="1 8 13">Porphyrin-containing compound metabolism; protoporphyrin-IX biosynthesis; 5-aminolevulinate from L-glutamyl-tRNA(Glu): step 1/2.</text>
</comment>
<evidence type="ECO:0000259" key="16">
    <source>
        <dbReference type="Pfam" id="PF01488"/>
    </source>
</evidence>
<keyword evidence="5 8" id="KW-0560">Oxidoreductase</keyword>
<dbReference type="Gene3D" id="3.30.460.30">
    <property type="entry name" value="Glutamyl-tRNA reductase, N-terminal domain"/>
    <property type="match status" value="1"/>
</dbReference>
<feature type="active site" description="Nucleophile" evidence="8 9">
    <location>
        <position position="48"/>
    </location>
</feature>
<dbReference type="Gene3D" id="3.40.50.720">
    <property type="entry name" value="NAD(P)-binding Rossmann-like Domain"/>
    <property type="match status" value="1"/>
</dbReference>
<evidence type="ECO:0000256" key="2">
    <source>
        <dbReference type="ARBA" id="ARBA00005916"/>
    </source>
</evidence>
<protein>
    <recommendedName>
        <fullName evidence="3 8">Glutamyl-tRNA reductase</fullName>
        <shortName evidence="8">GluTR</shortName>
        <ecNumber evidence="3 8">1.2.1.70</ecNumber>
    </recommendedName>
</protein>
<evidence type="ECO:0000259" key="15">
    <source>
        <dbReference type="Pfam" id="PF00745"/>
    </source>
</evidence>
<comment type="similarity">
    <text evidence="2 8 13">Belongs to the glutamyl-tRNA reductase family.</text>
</comment>
<dbReference type="PROSITE" id="PS00747">
    <property type="entry name" value="GLUTR"/>
    <property type="match status" value="1"/>
</dbReference>
<evidence type="ECO:0000256" key="3">
    <source>
        <dbReference type="ARBA" id="ARBA00012970"/>
    </source>
</evidence>
<evidence type="ECO:0000259" key="17">
    <source>
        <dbReference type="Pfam" id="PF05201"/>
    </source>
</evidence>
<feature type="binding site" evidence="8 10">
    <location>
        <position position="121"/>
    </location>
    <ligand>
        <name>substrate</name>
    </ligand>
</feature>
<comment type="function">
    <text evidence="8">Catalyzes the NADPH-dependent reduction of glutamyl-tRNA(Glu) to glutamate 1-semialdehyde (GSA).</text>
</comment>
<evidence type="ECO:0000256" key="10">
    <source>
        <dbReference type="PIRSR" id="PIRSR000445-2"/>
    </source>
</evidence>
<feature type="region of interest" description="Disordered" evidence="14">
    <location>
        <begin position="421"/>
        <end position="440"/>
    </location>
</feature>
<feature type="domain" description="Tetrapyrrole biosynthesis glutamyl-tRNA reductase dimerisation" evidence="15">
    <location>
        <begin position="317"/>
        <end position="413"/>
    </location>
</feature>
<evidence type="ECO:0000313" key="18">
    <source>
        <dbReference type="EMBL" id="MBO1266772.1"/>
    </source>
</evidence>
<reference evidence="18" key="1">
    <citation type="submission" date="2021-03" db="EMBL/GenBank/DDBJ databases">
        <title>A new species, PO-11, isolated from a karst cave deposit.</title>
        <authorList>
            <person name="Zhaoxiaoyong W."/>
        </authorList>
    </citation>
    <scope>NUCLEOTIDE SEQUENCE</scope>
    <source>
        <strain evidence="18">PO-11</strain>
    </source>
</reference>
<dbReference type="GO" id="GO:0008883">
    <property type="term" value="F:glutamyl-tRNA reductase activity"/>
    <property type="evidence" value="ECO:0007669"/>
    <property type="project" value="UniProtKB-UniRule"/>
</dbReference>
<dbReference type="AlphaFoldDB" id="A0A939KHN9"/>
<dbReference type="PANTHER" id="PTHR43013">
    <property type="entry name" value="GLUTAMYL-TRNA REDUCTASE"/>
    <property type="match status" value="1"/>
</dbReference>
<dbReference type="InterPro" id="IPR036291">
    <property type="entry name" value="NAD(P)-bd_dom_sf"/>
</dbReference>
<dbReference type="NCBIfam" id="NF000750">
    <property type="entry name" value="PRK00045.3-4"/>
    <property type="match status" value="1"/>
</dbReference>
<dbReference type="SUPFAM" id="SSF69075">
    <property type="entry name" value="Glutamyl tRNA-reductase dimerization domain"/>
    <property type="match status" value="1"/>
</dbReference>
<evidence type="ECO:0000256" key="4">
    <source>
        <dbReference type="ARBA" id="ARBA00022857"/>
    </source>
</evidence>
<evidence type="ECO:0000313" key="19">
    <source>
        <dbReference type="Proteomes" id="UP000664164"/>
    </source>
</evidence>
<organism evidence="18 19">
    <name type="scientific">Arthrobacter cavernae</name>
    <dbReference type="NCBI Taxonomy" id="2817681"/>
    <lineage>
        <taxon>Bacteria</taxon>
        <taxon>Bacillati</taxon>
        <taxon>Actinomycetota</taxon>
        <taxon>Actinomycetes</taxon>
        <taxon>Micrococcales</taxon>
        <taxon>Micrococcaceae</taxon>
        <taxon>Arthrobacter</taxon>
    </lineage>
</organism>
<evidence type="ECO:0000256" key="9">
    <source>
        <dbReference type="PIRSR" id="PIRSR000445-1"/>
    </source>
</evidence>
<dbReference type="PANTHER" id="PTHR43013:SF1">
    <property type="entry name" value="GLUTAMYL-TRNA REDUCTASE"/>
    <property type="match status" value="1"/>
</dbReference>
<evidence type="ECO:0000256" key="1">
    <source>
        <dbReference type="ARBA" id="ARBA00005059"/>
    </source>
</evidence>
<feature type="binding site" evidence="8 11">
    <location>
        <begin position="192"/>
        <end position="197"/>
    </location>
    <ligand>
        <name>NADP(+)</name>
        <dbReference type="ChEBI" id="CHEBI:58349"/>
    </ligand>
</feature>
<feature type="domain" description="Quinate/shikimate 5-dehydrogenase/glutamyl-tRNA reductase" evidence="16">
    <location>
        <begin position="182"/>
        <end position="302"/>
    </location>
</feature>
<feature type="site" description="Important for activity" evidence="8 12">
    <location>
        <position position="100"/>
    </location>
</feature>
<dbReference type="InterPro" id="IPR018214">
    <property type="entry name" value="GluRdtase_CS"/>
</dbReference>
<dbReference type="InterPro" id="IPR036343">
    <property type="entry name" value="GluRdtase_N_sf"/>
</dbReference>
<keyword evidence="6 8" id="KW-0627">Porphyrin biosynthesis</keyword>
<dbReference type="InterPro" id="IPR006151">
    <property type="entry name" value="Shikm_DH/Glu-tRNA_Rdtase"/>
</dbReference>
<accession>A0A939KHN9</accession>
<evidence type="ECO:0000256" key="8">
    <source>
        <dbReference type="HAMAP-Rule" id="MF_00087"/>
    </source>
</evidence>
<dbReference type="Pfam" id="PF05201">
    <property type="entry name" value="GlutR_N"/>
    <property type="match status" value="1"/>
</dbReference>
<evidence type="ECO:0000256" key="12">
    <source>
        <dbReference type="PIRSR" id="PIRSR000445-4"/>
    </source>
</evidence>
<dbReference type="SUPFAM" id="SSF69742">
    <property type="entry name" value="Glutamyl tRNA-reductase catalytic, N-terminal domain"/>
    <property type="match status" value="1"/>
</dbReference>
<evidence type="ECO:0000256" key="5">
    <source>
        <dbReference type="ARBA" id="ARBA00023002"/>
    </source>
</evidence>
<comment type="miscellaneous">
    <text evidence="8">During catalysis, the active site Cys acts as a nucleophile attacking the alpha-carbonyl group of tRNA-bound glutamate with the formation of a thioester intermediate between enzyme and glutamate, and the concomitant release of tRNA(Glu). The thioester intermediate is finally reduced by direct hydride transfer from NADPH, to form the product GSA.</text>
</comment>
<dbReference type="NCBIfam" id="TIGR01035">
    <property type="entry name" value="hemA"/>
    <property type="match status" value="1"/>
</dbReference>
<evidence type="ECO:0000256" key="13">
    <source>
        <dbReference type="RuleBase" id="RU000584"/>
    </source>
</evidence>
<evidence type="ECO:0000256" key="6">
    <source>
        <dbReference type="ARBA" id="ARBA00023244"/>
    </source>
</evidence>
<name>A0A939KHN9_9MICC</name>
<dbReference type="GO" id="GO:0019353">
    <property type="term" value="P:protoporphyrinogen IX biosynthetic process from glutamate"/>
    <property type="evidence" value="ECO:0007669"/>
    <property type="project" value="TreeGrafter"/>
</dbReference>
<evidence type="ECO:0000256" key="11">
    <source>
        <dbReference type="PIRSR" id="PIRSR000445-3"/>
    </source>
</evidence>
<feature type="binding site" evidence="8 10">
    <location>
        <position position="110"/>
    </location>
    <ligand>
        <name>substrate</name>
    </ligand>
</feature>
<dbReference type="InterPro" id="IPR015895">
    <property type="entry name" value="4pyrrol_synth_GluRdtase_N"/>
</dbReference>
<comment type="catalytic activity">
    <reaction evidence="7 8 13">
        <text>(S)-4-amino-5-oxopentanoate + tRNA(Glu) + NADP(+) = L-glutamyl-tRNA(Glu) + NADPH + H(+)</text>
        <dbReference type="Rhea" id="RHEA:12344"/>
        <dbReference type="Rhea" id="RHEA-COMP:9663"/>
        <dbReference type="Rhea" id="RHEA-COMP:9680"/>
        <dbReference type="ChEBI" id="CHEBI:15378"/>
        <dbReference type="ChEBI" id="CHEBI:57501"/>
        <dbReference type="ChEBI" id="CHEBI:57783"/>
        <dbReference type="ChEBI" id="CHEBI:58349"/>
        <dbReference type="ChEBI" id="CHEBI:78442"/>
        <dbReference type="ChEBI" id="CHEBI:78520"/>
        <dbReference type="EC" id="1.2.1.70"/>
    </reaction>
</comment>
<dbReference type="Pfam" id="PF01488">
    <property type="entry name" value="Shikimate_DH"/>
    <property type="match status" value="1"/>
</dbReference>
<dbReference type="RefSeq" id="WP_207614600.1">
    <property type="nucleotide sequence ID" value="NZ_JAFNLL010000004.1"/>
</dbReference>
<gene>
    <name evidence="8" type="primary">hemA</name>
    <name evidence="18" type="ORF">J1902_02035</name>
</gene>
<comment type="caution">
    <text evidence="18">The sequence shown here is derived from an EMBL/GenBank/DDBJ whole genome shotgun (WGS) entry which is preliminary data.</text>
</comment>
<evidence type="ECO:0000256" key="14">
    <source>
        <dbReference type="SAM" id="MobiDB-lite"/>
    </source>
</evidence>
<comment type="subunit">
    <text evidence="8">Homodimer.</text>
</comment>
<feature type="binding site" evidence="8 10">
    <location>
        <begin position="115"/>
        <end position="117"/>
    </location>
    <ligand>
        <name>substrate</name>
    </ligand>
</feature>
<evidence type="ECO:0000256" key="7">
    <source>
        <dbReference type="ARBA" id="ARBA00047464"/>
    </source>
</evidence>
<dbReference type="InterPro" id="IPR036453">
    <property type="entry name" value="GluRdtase_dimer_dom_sf"/>
</dbReference>
<dbReference type="Pfam" id="PF00745">
    <property type="entry name" value="GlutR_dimer"/>
    <property type="match status" value="1"/>
</dbReference>
<dbReference type="EC" id="1.2.1.70" evidence="3 8"/>
<dbReference type="GO" id="GO:0050661">
    <property type="term" value="F:NADP binding"/>
    <property type="evidence" value="ECO:0007669"/>
    <property type="project" value="InterPro"/>
</dbReference>
<dbReference type="EMBL" id="JAFNLL010000004">
    <property type="protein sequence ID" value="MBO1266772.1"/>
    <property type="molecule type" value="Genomic_DNA"/>
</dbReference>